<sequence>MGRPPRHDVDGLLDAAATLVADAGPRAVTVAAVARAAGAPSGSVYHRFPGRPALLAALWLRSLERFQAGFLVAVEQDTPLAAAQAAARHVVAWSRANPADATILLYAAADFDAPEWPEEDRDRHRRGNRQVTRAVGEIGRGLGRTSDRDKDLVRMAIVDLPYSVVRRHYRSGQRIPRHAEDLAAECAATLLRRDSTS</sequence>
<feature type="domain" description="HTH tetR-type" evidence="5">
    <location>
        <begin position="6"/>
        <end position="66"/>
    </location>
</feature>
<keyword evidence="7" id="KW-1185">Reference proteome</keyword>
<evidence type="ECO:0000313" key="7">
    <source>
        <dbReference type="Proteomes" id="UP000198983"/>
    </source>
</evidence>
<accession>A0A1H1T2C4</accession>
<dbReference type="GO" id="GO:0003700">
    <property type="term" value="F:DNA-binding transcription factor activity"/>
    <property type="evidence" value="ECO:0007669"/>
    <property type="project" value="TreeGrafter"/>
</dbReference>
<dbReference type="GO" id="GO:0000976">
    <property type="term" value="F:transcription cis-regulatory region binding"/>
    <property type="evidence" value="ECO:0007669"/>
    <property type="project" value="TreeGrafter"/>
</dbReference>
<dbReference type="OrthoDB" id="8701707at2"/>
<dbReference type="PRINTS" id="PR00455">
    <property type="entry name" value="HTHTETR"/>
</dbReference>
<evidence type="ECO:0000259" key="5">
    <source>
        <dbReference type="PROSITE" id="PS50977"/>
    </source>
</evidence>
<keyword evidence="3" id="KW-0804">Transcription</keyword>
<evidence type="ECO:0000256" key="3">
    <source>
        <dbReference type="ARBA" id="ARBA00023163"/>
    </source>
</evidence>
<organism evidence="6 7">
    <name type="scientific">Actinopolymorpha singaporensis</name>
    <dbReference type="NCBI Taxonomy" id="117157"/>
    <lineage>
        <taxon>Bacteria</taxon>
        <taxon>Bacillati</taxon>
        <taxon>Actinomycetota</taxon>
        <taxon>Actinomycetes</taxon>
        <taxon>Propionibacteriales</taxon>
        <taxon>Actinopolymorphaceae</taxon>
        <taxon>Actinopolymorpha</taxon>
    </lineage>
</organism>
<proteinExistence type="predicted"/>
<dbReference type="Proteomes" id="UP000198983">
    <property type="component" value="Chromosome I"/>
</dbReference>
<dbReference type="AlphaFoldDB" id="A0A1H1T2C4"/>
<evidence type="ECO:0000256" key="2">
    <source>
        <dbReference type="ARBA" id="ARBA00023125"/>
    </source>
</evidence>
<evidence type="ECO:0000256" key="1">
    <source>
        <dbReference type="ARBA" id="ARBA00023015"/>
    </source>
</evidence>
<dbReference type="PANTHER" id="PTHR30055:SF234">
    <property type="entry name" value="HTH-TYPE TRANSCRIPTIONAL REGULATOR BETI"/>
    <property type="match status" value="1"/>
</dbReference>
<dbReference type="RefSeq" id="WP_092654289.1">
    <property type="nucleotide sequence ID" value="NZ_LT629732.1"/>
</dbReference>
<evidence type="ECO:0000256" key="4">
    <source>
        <dbReference type="PROSITE-ProRule" id="PRU00335"/>
    </source>
</evidence>
<reference evidence="6 7" key="1">
    <citation type="submission" date="2016-10" db="EMBL/GenBank/DDBJ databases">
        <authorList>
            <person name="de Groot N.N."/>
        </authorList>
    </citation>
    <scope>NUCLEOTIDE SEQUENCE [LARGE SCALE GENOMIC DNA]</scope>
    <source>
        <strain evidence="6 7">DSM 22024</strain>
    </source>
</reference>
<evidence type="ECO:0000313" key="6">
    <source>
        <dbReference type="EMBL" id="SDS54298.1"/>
    </source>
</evidence>
<gene>
    <name evidence="6" type="ORF">SAMN04489717_3032</name>
</gene>
<feature type="DNA-binding region" description="H-T-H motif" evidence="4">
    <location>
        <begin position="29"/>
        <end position="48"/>
    </location>
</feature>
<dbReference type="InterPro" id="IPR001647">
    <property type="entry name" value="HTH_TetR"/>
</dbReference>
<dbReference type="STRING" id="117157.SAMN04489717_3032"/>
<protein>
    <submittedName>
        <fullName evidence="6">DNA-binding transcriptional regulator, AcrR family</fullName>
    </submittedName>
</protein>
<dbReference type="EMBL" id="LT629732">
    <property type="protein sequence ID" value="SDS54298.1"/>
    <property type="molecule type" value="Genomic_DNA"/>
</dbReference>
<dbReference type="PROSITE" id="PS50977">
    <property type="entry name" value="HTH_TETR_2"/>
    <property type="match status" value="1"/>
</dbReference>
<dbReference type="SUPFAM" id="SSF46689">
    <property type="entry name" value="Homeodomain-like"/>
    <property type="match status" value="1"/>
</dbReference>
<dbReference type="PANTHER" id="PTHR30055">
    <property type="entry name" value="HTH-TYPE TRANSCRIPTIONAL REGULATOR RUTR"/>
    <property type="match status" value="1"/>
</dbReference>
<keyword evidence="2 4" id="KW-0238">DNA-binding</keyword>
<dbReference type="Pfam" id="PF00440">
    <property type="entry name" value="TetR_N"/>
    <property type="match status" value="1"/>
</dbReference>
<name>A0A1H1T2C4_9ACTN</name>
<dbReference type="InterPro" id="IPR050109">
    <property type="entry name" value="HTH-type_TetR-like_transc_reg"/>
</dbReference>
<dbReference type="InterPro" id="IPR009057">
    <property type="entry name" value="Homeodomain-like_sf"/>
</dbReference>
<dbReference type="Gene3D" id="1.10.357.10">
    <property type="entry name" value="Tetracycline Repressor, domain 2"/>
    <property type="match status" value="1"/>
</dbReference>
<keyword evidence="1" id="KW-0805">Transcription regulation</keyword>